<name>A0ABD0RG10_CIRMR</name>
<proteinExistence type="predicted"/>
<comment type="caution">
    <text evidence="1">The sequence shown here is derived from an EMBL/GenBank/DDBJ whole genome shotgun (WGS) entry which is preliminary data.</text>
</comment>
<reference evidence="1 2" key="1">
    <citation type="submission" date="2024-05" db="EMBL/GenBank/DDBJ databases">
        <title>Genome sequencing and assembly of Indian major carp, Cirrhinus mrigala (Hamilton, 1822).</title>
        <authorList>
            <person name="Mohindra V."/>
            <person name="Chowdhury L.M."/>
            <person name="Lal K."/>
            <person name="Jena J.K."/>
        </authorList>
    </citation>
    <scope>NUCLEOTIDE SEQUENCE [LARGE SCALE GENOMIC DNA]</scope>
    <source>
        <strain evidence="1">CM1030</strain>
        <tissue evidence="1">Blood</tissue>
    </source>
</reference>
<evidence type="ECO:0000313" key="2">
    <source>
        <dbReference type="Proteomes" id="UP001529510"/>
    </source>
</evidence>
<sequence length="151" mass="16466">PPAQGNLPFLPDLHLEIERSWKNPFSSRIHRFQHTSYANVEGMRENGYKKMPPTGETLTSYLSMGEISSFKAPSLPSRPLQVTSHLNGKAYSAAGQAAASLHTMAILQAYQANLLKDLDKGKGLSADEVAELRRTTDLALHATKQTASATC</sequence>
<keyword evidence="2" id="KW-1185">Reference proteome</keyword>
<feature type="non-terminal residue" evidence="1">
    <location>
        <position position="151"/>
    </location>
</feature>
<protein>
    <submittedName>
        <fullName evidence="1">Uncharacterized protein</fullName>
    </submittedName>
</protein>
<dbReference type="Proteomes" id="UP001529510">
    <property type="component" value="Unassembled WGS sequence"/>
</dbReference>
<accession>A0ABD0RG10</accession>
<evidence type="ECO:0000313" key="1">
    <source>
        <dbReference type="EMBL" id="KAL0196782.1"/>
    </source>
</evidence>
<gene>
    <name evidence="1" type="ORF">M9458_005322</name>
</gene>
<dbReference type="AlphaFoldDB" id="A0ABD0RG10"/>
<feature type="non-terminal residue" evidence="1">
    <location>
        <position position="1"/>
    </location>
</feature>
<organism evidence="1 2">
    <name type="scientific">Cirrhinus mrigala</name>
    <name type="common">Mrigala</name>
    <dbReference type="NCBI Taxonomy" id="683832"/>
    <lineage>
        <taxon>Eukaryota</taxon>
        <taxon>Metazoa</taxon>
        <taxon>Chordata</taxon>
        <taxon>Craniata</taxon>
        <taxon>Vertebrata</taxon>
        <taxon>Euteleostomi</taxon>
        <taxon>Actinopterygii</taxon>
        <taxon>Neopterygii</taxon>
        <taxon>Teleostei</taxon>
        <taxon>Ostariophysi</taxon>
        <taxon>Cypriniformes</taxon>
        <taxon>Cyprinidae</taxon>
        <taxon>Labeoninae</taxon>
        <taxon>Labeonini</taxon>
        <taxon>Cirrhinus</taxon>
    </lineage>
</organism>
<dbReference type="EMBL" id="JAMKFB020000003">
    <property type="protein sequence ID" value="KAL0196782.1"/>
    <property type="molecule type" value="Genomic_DNA"/>
</dbReference>